<feature type="region of interest" description="Disordered" evidence="1">
    <location>
        <begin position="87"/>
        <end position="136"/>
    </location>
</feature>
<keyword evidence="3" id="KW-1185">Reference proteome</keyword>
<dbReference type="AlphaFoldDB" id="A0A067TBV1"/>
<dbReference type="EMBL" id="KL142372">
    <property type="protein sequence ID" value="KDR79832.1"/>
    <property type="molecule type" value="Genomic_DNA"/>
</dbReference>
<evidence type="ECO:0000313" key="3">
    <source>
        <dbReference type="Proteomes" id="UP000027222"/>
    </source>
</evidence>
<dbReference type="Proteomes" id="UP000027222">
    <property type="component" value="Unassembled WGS sequence"/>
</dbReference>
<evidence type="ECO:0000256" key="1">
    <source>
        <dbReference type="SAM" id="MobiDB-lite"/>
    </source>
</evidence>
<evidence type="ECO:0000313" key="2">
    <source>
        <dbReference type="EMBL" id="KDR79832.1"/>
    </source>
</evidence>
<name>A0A067TBV1_GALM3</name>
<feature type="compositionally biased region" description="Low complexity" evidence="1">
    <location>
        <begin position="107"/>
        <end position="122"/>
    </location>
</feature>
<sequence>MAPEPAILDSRLQAASLVSFLKAAEQMGFGAFLVPELSLSLVYEIEKVVTNEVAEGRAGMFNVDLYEAHKMFTTYYSEVLRLQGKAESQDSPGGNISPSTGEFLSDAEPVASTSTESATPSPNTDAGLSDSEFENNDSNDDFDPFDYWYEDPGLIDCSSIAGVCPYRFILGYRSMPLEESEELSGLPDSCIVLEFNIIPILNSMQTTRLKPLVTETIKSKQRMTEQPPSPKDIAAQAAKITAMIFVMKEMHLSAFLHEDFRGSNLEGTLALVEHKLNEGKAGLFEFNCGPALEEANEAFQYLLHKFDPIYPR</sequence>
<gene>
    <name evidence="2" type="ORF">GALMADRAFT_208127</name>
</gene>
<proteinExistence type="predicted"/>
<feature type="compositionally biased region" description="Polar residues" evidence="1">
    <location>
        <begin position="89"/>
        <end position="102"/>
    </location>
</feature>
<reference evidence="3" key="1">
    <citation type="journal article" date="2014" name="Proc. Natl. Acad. Sci. U.S.A.">
        <title>Extensive sampling of basidiomycete genomes demonstrates inadequacy of the white-rot/brown-rot paradigm for wood decay fungi.</title>
        <authorList>
            <person name="Riley R."/>
            <person name="Salamov A.A."/>
            <person name="Brown D.W."/>
            <person name="Nagy L.G."/>
            <person name="Floudas D."/>
            <person name="Held B.W."/>
            <person name="Levasseur A."/>
            <person name="Lombard V."/>
            <person name="Morin E."/>
            <person name="Otillar R."/>
            <person name="Lindquist E.A."/>
            <person name="Sun H."/>
            <person name="LaButti K.M."/>
            <person name="Schmutz J."/>
            <person name="Jabbour D."/>
            <person name="Luo H."/>
            <person name="Baker S.E."/>
            <person name="Pisabarro A.G."/>
            <person name="Walton J.D."/>
            <person name="Blanchette R.A."/>
            <person name="Henrissat B."/>
            <person name="Martin F."/>
            <person name="Cullen D."/>
            <person name="Hibbett D.S."/>
            <person name="Grigoriev I.V."/>
        </authorList>
    </citation>
    <scope>NUCLEOTIDE SEQUENCE [LARGE SCALE GENOMIC DNA]</scope>
    <source>
        <strain evidence="3">CBS 339.88</strain>
    </source>
</reference>
<protein>
    <submittedName>
        <fullName evidence="2">Uncharacterized protein</fullName>
    </submittedName>
</protein>
<accession>A0A067TBV1</accession>
<organism evidence="2 3">
    <name type="scientific">Galerina marginata (strain CBS 339.88)</name>
    <dbReference type="NCBI Taxonomy" id="685588"/>
    <lineage>
        <taxon>Eukaryota</taxon>
        <taxon>Fungi</taxon>
        <taxon>Dikarya</taxon>
        <taxon>Basidiomycota</taxon>
        <taxon>Agaricomycotina</taxon>
        <taxon>Agaricomycetes</taxon>
        <taxon>Agaricomycetidae</taxon>
        <taxon>Agaricales</taxon>
        <taxon>Agaricineae</taxon>
        <taxon>Strophariaceae</taxon>
        <taxon>Galerina</taxon>
    </lineage>
</organism>
<dbReference type="HOGENOM" id="CLU_891495_0_0_1"/>